<accession>A0AAW9PWP9</accession>
<gene>
    <name evidence="2" type="ORF">V2H45_23170</name>
</gene>
<protein>
    <submittedName>
        <fullName evidence="2">MEKHLA domain-containing protein</fullName>
    </submittedName>
</protein>
<organism evidence="2 3">
    <name type="scientific">Tumidithrix elongata BACA0141</name>
    <dbReference type="NCBI Taxonomy" id="2716417"/>
    <lineage>
        <taxon>Bacteria</taxon>
        <taxon>Bacillati</taxon>
        <taxon>Cyanobacteriota</taxon>
        <taxon>Cyanophyceae</taxon>
        <taxon>Pseudanabaenales</taxon>
        <taxon>Pseudanabaenaceae</taxon>
        <taxon>Tumidithrix</taxon>
        <taxon>Tumidithrix elongata</taxon>
    </lineage>
</organism>
<sequence>MTEEIQSMPPIWQQEAIVQHSQRLLYSFEYLTGKPLLQIVDSTDSPMAIARALFEADFVVVSHGLEADPILNYGNLTALKLWQMEWQQFTTTPSRFTAEPIEREERDRVLTQTRTQGFIENYRGLRINSVGQRFYINNAIVWNAIDEQGKNWGQAATFSNWEFV</sequence>
<evidence type="ECO:0000259" key="1">
    <source>
        <dbReference type="Pfam" id="PF08670"/>
    </source>
</evidence>
<reference evidence="2" key="1">
    <citation type="submission" date="2024-01" db="EMBL/GenBank/DDBJ databases">
        <title>Bank of Algae and Cyanobacteria of the Azores (BACA) strain genomes.</title>
        <authorList>
            <person name="Luz R."/>
            <person name="Cordeiro R."/>
            <person name="Fonseca A."/>
            <person name="Goncalves V."/>
        </authorList>
    </citation>
    <scope>NUCLEOTIDE SEQUENCE</scope>
    <source>
        <strain evidence="2">BACA0141</strain>
    </source>
</reference>
<proteinExistence type="predicted"/>
<dbReference type="AlphaFoldDB" id="A0AAW9PWP9"/>
<dbReference type="EMBL" id="JAZBJZ010000153">
    <property type="protein sequence ID" value="MEE3719647.1"/>
    <property type="molecule type" value="Genomic_DNA"/>
</dbReference>
<comment type="caution">
    <text evidence="2">The sequence shown here is derived from an EMBL/GenBank/DDBJ whole genome shotgun (WGS) entry which is preliminary data.</text>
</comment>
<dbReference type="Proteomes" id="UP001333818">
    <property type="component" value="Unassembled WGS sequence"/>
</dbReference>
<dbReference type="RefSeq" id="WP_330486083.1">
    <property type="nucleotide sequence ID" value="NZ_JAZBJZ010000153.1"/>
</dbReference>
<keyword evidence="3" id="KW-1185">Reference proteome</keyword>
<dbReference type="Pfam" id="PF08670">
    <property type="entry name" value="MEKHLA"/>
    <property type="match status" value="1"/>
</dbReference>
<name>A0AAW9PWP9_9CYAN</name>
<evidence type="ECO:0000313" key="3">
    <source>
        <dbReference type="Proteomes" id="UP001333818"/>
    </source>
</evidence>
<feature type="domain" description="MEKHLA" evidence="1">
    <location>
        <begin position="19"/>
        <end position="163"/>
    </location>
</feature>
<evidence type="ECO:0000313" key="2">
    <source>
        <dbReference type="EMBL" id="MEE3719647.1"/>
    </source>
</evidence>
<dbReference type="InterPro" id="IPR013978">
    <property type="entry name" value="MEKHLA"/>
</dbReference>